<evidence type="ECO:0000313" key="4">
    <source>
        <dbReference type="EMBL" id="ETR74189.1"/>
    </source>
</evidence>
<dbReference type="Proteomes" id="UP000189670">
    <property type="component" value="Unassembled WGS sequence"/>
</dbReference>
<proteinExistence type="predicted"/>
<sequence>MKQRLSASKIIYRIICSVFICKLIIMGALLGINTNKTIPVIEPEEAIAEDSAAQKVIQNEMTLSMDNMEQKDNFYAKPENNYLQSEVIQREREKLIRERQKLETERQHLETVKKEIDEKIARLTGIQETVQKKIKKQEALIAEYNAMQENTMDRQFKHLLKIYSSMRSKKSAKLIDKLDMDIAIRLLSEMKGEQVGQILSYVPPEKAATLSERLARSKMN</sequence>
<feature type="transmembrane region" description="Helical" evidence="2">
    <location>
        <begin position="12"/>
        <end position="32"/>
    </location>
</feature>
<keyword evidence="2" id="KW-0812">Transmembrane</keyword>
<reference evidence="5" key="1">
    <citation type="submission" date="2012-11" db="EMBL/GenBank/DDBJ databases">
        <authorList>
            <person name="Lucero-Rivera Y.E."/>
            <person name="Tovar-Ramirez D."/>
        </authorList>
    </citation>
    <scope>NUCLEOTIDE SEQUENCE [LARGE SCALE GENOMIC DNA]</scope>
    <source>
        <strain evidence="5">Araruama</strain>
    </source>
</reference>
<evidence type="ECO:0000256" key="2">
    <source>
        <dbReference type="SAM" id="Phobius"/>
    </source>
</evidence>
<keyword evidence="2" id="KW-1133">Transmembrane helix</keyword>
<organism evidence="4 5">
    <name type="scientific">Candidatus Magnetoglobus multicellularis str. Araruama</name>
    <dbReference type="NCBI Taxonomy" id="890399"/>
    <lineage>
        <taxon>Bacteria</taxon>
        <taxon>Pseudomonadati</taxon>
        <taxon>Thermodesulfobacteriota</taxon>
        <taxon>Desulfobacteria</taxon>
        <taxon>Desulfobacterales</taxon>
        <taxon>Desulfobacteraceae</taxon>
        <taxon>Candidatus Magnetoglobus</taxon>
    </lineage>
</organism>
<dbReference type="EMBL" id="ATBP01000018">
    <property type="protein sequence ID" value="ETR74189.1"/>
    <property type="molecule type" value="Genomic_DNA"/>
</dbReference>
<dbReference type="InterPro" id="IPR006668">
    <property type="entry name" value="Mg_transptr_MgtE_intracell_dom"/>
</dbReference>
<evidence type="ECO:0000313" key="5">
    <source>
        <dbReference type="Proteomes" id="UP000189670"/>
    </source>
</evidence>
<protein>
    <submittedName>
        <fullName evidence="4">FlaA locus 22.9 kDa protein</fullName>
    </submittedName>
</protein>
<keyword evidence="1" id="KW-0175">Coiled coil</keyword>
<keyword evidence="2" id="KW-0472">Membrane</keyword>
<feature type="domain" description="Magnesium transporter MgtE intracellular" evidence="3">
    <location>
        <begin position="160"/>
        <end position="212"/>
    </location>
</feature>
<name>A0A1V1PH11_9BACT</name>
<comment type="caution">
    <text evidence="4">The sequence shown here is derived from an EMBL/GenBank/DDBJ whole genome shotgun (WGS) entry which is preliminary data.</text>
</comment>
<dbReference type="Pfam" id="PF03448">
    <property type="entry name" value="MgtE_N"/>
    <property type="match status" value="1"/>
</dbReference>
<dbReference type="AlphaFoldDB" id="A0A1V1PH11"/>
<accession>A0A1V1PH11</accession>
<gene>
    <name evidence="4" type="ORF">OMM_00391</name>
</gene>
<dbReference type="SUPFAM" id="SSF158791">
    <property type="entry name" value="MgtE N-terminal domain-like"/>
    <property type="match status" value="1"/>
</dbReference>
<evidence type="ECO:0000256" key="1">
    <source>
        <dbReference type="SAM" id="Coils"/>
    </source>
</evidence>
<evidence type="ECO:0000259" key="3">
    <source>
        <dbReference type="Pfam" id="PF03448"/>
    </source>
</evidence>
<feature type="coiled-coil region" evidence="1">
    <location>
        <begin position="85"/>
        <end position="122"/>
    </location>
</feature>